<accession>A0A8H6I506</accession>
<sequence>MVASAFVWPASAIRIAVTKHASALCAMASQPDPEEAIEMYRTSNKHMFELAQYFQREGQIEYLKLLQRAVENTSATTLPPKIHLAVENVDERTSFEITEGWREHIFEDSPRFSKCSSGLIDHKLEILPSRTAVECLTTQIGTVQIAQIATVQIVQIVQTVQKYPNRHCPNCPNRPNRPNCILANEDPTALRRSVPFEPNQRCLQAPWTLTSTIDIRPTQMNGPRMAERVPAILRTPLLSHHLPRSVFLQAGEGRIDPEVLCFVYYMNLHQADTLSSLQLRFASPVSLALVHNSDDLNSSRSTTRWVPKRSHSHITLSRFLIPVPIMSELVVQSINRLPNETINEIFLSGSLTLSTNPAKNTSPAFTLLLVCRRWKALATALTPLWTTLNLDRRYLEGKWGRPAAEVLLWKFAKLCLSKSTTQPLHLTFCHAIGAPLERLAQLGATSDRWVTLTLYSNTLTDILNDRKTFVGFPVLQALNTRTGEVADVLDADLYRDMGMTAPRLAYFSLRVCLSGVQRATARDAFLGLSDDIVKSVTHLSLERCLHLWLLPPRMRTMLGSDMDRLTHLYLKLPGHTEGEDSSSAPFADHLTLPYLTFLSLDSFSCRLMEIRDDVWRNLDHLRLPALEHLCIAQILPETQDPHTNAFFTRFLSNCRQIRTLATRQVSLKHTSALVEALKPERVFLSNNFNRPSMRAIVSDLVKGITNLGESQTTSRLREVILCDLAVSGALLARGIVGTLMECARTQPGFASLDRPVKAVQVHSLSQDVPESLKEYVDRPALMAGVYMRLAFKAREPDVGGIFSIG</sequence>
<evidence type="ECO:0008006" key="3">
    <source>
        <dbReference type="Google" id="ProtNLM"/>
    </source>
</evidence>
<reference evidence="1 2" key="1">
    <citation type="submission" date="2020-07" db="EMBL/GenBank/DDBJ databases">
        <title>Comparative genomics of pyrophilous fungi reveals a link between fire events and developmental genes.</title>
        <authorList>
            <consortium name="DOE Joint Genome Institute"/>
            <person name="Steindorff A.S."/>
            <person name="Carver A."/>
            <person name="Calhoun S."/>
            <person name="Stillman K."/>
            <person name="Liu H."/>
            <person name="Lipzen A."/>
            <person name="Pangilinan J."/>
            <person name="Labutti K."/>
            <person name="Bruns T.D."/>
            <person name="Grigoriev I.V."/>
        </authorList>
    </citation>
    <scope>NUCLEOTIDE SEQUENCE [LARGE SCALE GENOMIC DNA]</scope>
    <source>
        <strain evidence="1 2">CBS 144469</strain>
    </source>
</reference>
<dbReference type="OrthoDB" id="3104402at2759"/>
<organism evidence="1 2">
    <name type="scientific">Ephemerocybe angulata</name>
    <dbReference type="NCBI Taxonomy" id="980116"/>
    <lineage>
        <taxon>Eukaryota</taxon>
        <taxon>Fungi</taxon>
        <taxon>Dikarya</taxon>
        <taxon>Basidiomycota</taxon>
        <taxon>Agaricomycotina</taxon>
        <taxon>Agaricomycetes</taxon>
        <taxon>Agaricomycetidae</taxon>
        <taxon>Agaricales</taxon>
        <taxon>Agaricineae</taxon>
        <taxon>Psathyrellaceae</taxon>
        <taxon>Ephemerocybe</taxon>
    </lineage>
</organism>
<evidence type="ECO:0000313" key="1">
    <source>
        <dbReference type="EMBL" id="KAF6759028.1"/>
    </source>
</evidence>
<dbReference type="AlphaFoldDB" id="A0A8H6I506"/>
<keyword evidence="2" id="KW-1185">Reference proteome</keyword>
<evidence type="ECO:0000313" key="2">
    <source>
        <dbReference type="Proteomes" id="UP000521943"/>
    </source>
</evidence>
<protein>
    <recommendedName>
        <fullName evidence="3">F-box domain-containing protein</fullName>
    </recommendedName>
</protein>
<comment type="caution">
    <text evidence="1">The sequence shown here is derived from an EMBL/GenBank/DDBJ whole genome shotgun (WGS) entry which is preliminary data.</text>
</comment>
<dbReference type="Proteomes" id="UP000521943">
    <property type="component" value="Unassembled WGS sequence"/>
</dbReference>
<proteinExistence type="predicted"/>
<name>A0A8H6I506_9AGAR</name>
<gene>
    <name evidence="1" type="ORF">DFP72DRAFT_844794</name>
</gene>
<dbReference type="EMBL" id="JACGCI010000017">
    <property type="protein sequence ID" value="KAF6759028.1"/>
    <property type="molecule type" value="Genomic_DNA"/>
</dbReference>